<feature type="domain" description="RNA polymerase sigma-70 region 2" evidence="5">
    <location>
        <begin position="15"/>
        <end position="80"/>
    </location>
</feature>
<dbReference type="InterPro" id="IPR013325">
    <property type="entry name" value="RNA_pol_sigma_r2"/>
</dbReference>
<dbReference type="SUPFAM" id="SSF88946">
    <property type="entry name" value="Sigma2 domain of RNA polymerase sigma factors"/>
    <property type="match status" value="1"/>
</dbReference>
<evidence type="ECO:0000313" key="7">
    <source>
        <dbReference type="EMBL" id="OWY35586.1"/>
    </source>
</evidence>
<dbReference type="GO" id="GO:0003677">
    <property type="term" value="F:DNA binding"/>
    <property type="evidence" value="ECO:0007669"/>
    <property type="project" value="InterPro"/>
</dbReference>
<dbReference type="PANTHER" id="PTHR43133:SF63">
    <property type="entry name" value="RNA POLYMERASE SIGMA FACTOR FECI-RELATED"/>
    <property type="match status" value="1"/>
</dbReference>
<keyword evidence="8" id="KW-1185">Reference proteome</keyword>
<dbReference type="SUPFAM" id="SSF88659">
    <property type="entry name" value="Sigma3 and sigma4 domains of RNA polymerase sigma factors"/>
    <property type="match status" value="1"/>
</dbReference>
<dbReference type="RefSeq" id="WP_088754474.1">
    <property type="nucleotide sequence ID" value="NZ_NJGV01000005.1"/>
</dbReference>
<comment type="caution">
    <text evidence="7">The sequence shown here is derived from an EMBL/GenBank/DDBJ whole genome shotgun (WGS) entry which is preliminary data.</text>
</comment>
<keyword evidence="4" id="KW-0804">Transcription</keyword>
<dbReference type="InterPro" id="IPR014284">
    <property type="entry name" value="RNA_pol_sigma-70_dom"/>
</dbReference>
<name>A0A225SXM8_9BURK</name>
<evidence type="ECO:0000259" key="5">
    <source>
        <dbReference type="Pfam" id="PF04542"/>
    </source>
</evidence>
<evidence type="ECO:0000256" key="1">
    <source>
        <dbReference type="ARBA" id="ARBA00010641"/>
    </source>
</evidence>
<dbReference type="Gene3D" id="1.10.1740.10">
    <property type="match status" value="1"/>
</dbReference>
<dbReference type="InterPro" id="IPR039425">
    <property type="entry name" value="RNA_pol_sigma-70-like"/>
</dbReference>
<evidence type="ECO:0000256" key="3">
    <source>
        <dbReference type="ARBA" id="ARBA00023082"/>
    </source>
</evidence>
<comment type="similarity">
    <text evidence="1">Belongs to the sigma-70 factor family. ECF subfamily.</text>
</comment>
<protein>
    <submittedName>
        <fullName evidence="7">RNA polymerase subunit sigma</fullName>
    </submittedName>
</protein>
<dbReference type="InterPro" id="IPR013249">
    <property type="entry name" value="RNA_pol_sigma70_r4_t2"/>
</dbReference>
<keyword evidence="2" id="KW-0805">Transcription regulation</keyword>
<organism evidence="7 8">
    <name type="scientific">Herbaspirillum aquaticum</name>
    <dbReference type="NCBI Taxonomy" id="568783"/>
    <lineage>
        <taxon>Bacteria</taxon>
        <taxon>Pseudomonadati</taxon>
        <taxon>Pseudomonadota</taxon>
        <taxon>Betaproteobacteria</taxon>
        <taxon>Burkholderiales</taxon>
        <taxon>Oxalobacteraceae</taxon>
        <taxon>Herbaspirillum</taxon>
    </lineage>
</organism>
<accession>A0A225SXM8</accession>
<keyword evidence="3" id="KW-0731">Sigma factor</keyword>
<dbReference type="NCBIfam" id="TIGR02937">
    <property type="entry name" value="sigma70-ECF"/>
    <property type="match status" value="1"/>
</dbReference>
<evidence type="ECO:0000259" key="6">
    <source>
        <dbReference type="Pfam" id="PF08281"/>
    </source>
</evidence>
<dbReference type="FunFam" id="1.10.1740.10:FF:000009">
    <property type="entry name" value="RNA polymerase sigma factor"/>
    <property type="match status" value="1"/>
</dbReference>
<dbReference type="Pfam" id="PF08281">
    <property type="entry name" value="Sigma70_r4_2"/>
    <property type="match status" value="1"/>
</dbReference>
<dbReference type="InterPro" id="IPR007627">
    <property type="entry name" value="RNA_pol_sigma70_r2"/>
</dbReference>
<dbReference type="PANTHER" id="PTHR43133">
    <property type="entry name" value="RNA POLYMERASE ECF-TYPE SIGMA FACTO"/>
    <property type="match status" value="1"/>
</dbReference>
<dbReference type="NCBIfam" id="NF007232">
    <property type="entry name" value="PRK09651.1"/>
    <property type="match status" value="1"/>
</dbReference>
<evidence type="ECO:0000313" key="8">
    <source>
        <dbReference type="Proteomes" id="UP000214747"/>
    </source>
</evidence>
<sequence length="174" mass="19727">MPVPHPADAQRVDSLYREHHGWLQQWLRRRLGSSSDAADLAQDTFLRVLGKPQVLADLREPRAWLTRIAQGLVVDKVRRDEVERACLEAISHLPMPEVISPEARMLLVEALATIDAMLEGLGAKPREAFLMSRLDDLGYAEIAQRMGVSLSSVEKYMAAAIRHCYLMRQAWQSR</sequence>
<dbReference type="GO" id="GO:0016987">
    <property type="term" value="F:sigma factor activity"/>
    <property type="evidence" value="ECO:0007669"/>
    <property type="project" value="UniProtKB-KW"/>
</dbReference>
<dbReference type="Gene3D" id="1.10.10.10">
    <property type="entry name" value="Winged helix-like DNA-binding domain superfamily/Winged helix DNA-binding domain"/>
    <property type="match status" value="1"/>
</dbReference>
<evidence type="ECO:0000256" key="2">
    <source>
        <dbReference type="ARBA" id="ARBA00023015"/>
    </source>
</evidence>
<dbReference type="Proteomes" id="UP000214747">
    <property type="component" value="Unassembled WGS sequence"/>
</dbReference>
<gene>
    <name evidence="7" type="ORF">CEJ45_07180</name>
</gene>
<dbReference type="InterPro" id="IPR013324">
    <property type="entry name" value="RNA_pol_sigma_r3/r4-like"/>
</dbReference>
<dbReference type="Pfam" id="PF04542">
    <property type="entry name" value="Sigma70_r2"/>
    <property type="match status" value="1"/>
</dbReference>
<proteinExistence type="inferred from homology"/>
<evidence type="ECO:0000256" key="4">
    <source>
        <dbReference type="ARBA" id="ARBA00023163"/>
    </source>
</evidence>
<dbReference type="AlphaFoldDB" id="A0A225SXM8"/>
<reference evidence="7 8" key="1">
    <citation type="journal article" date="2010" name="Int. J. Syst. Evol. Microbiol.">
        <title>Reclassification of Herbaspirillum putei as a later heterotypic synonym of Herbaspirillum huttiense, with the description of H. huttiense subsp. huttiense subsp. nov. and H. huttiense subsp. putei subsp. nov., comb. nov., and description of Herbaspirillum aquaticum sp. nov.</title>
        <authorList>
            <person name="Dobritsa A.P."/>
            <person name="Reddy M.C."/>
            <person name="Samadpour M."/>
        </authorList>
    </citation>
    <scope>NUCLEOTIDE SEQUENCE [LARGE SCALE GENOMIC DNA]</scope>
    <source>
        <strain evidence="7 8">IEH 4430</strain>
    </source>
</reference>
<dbReference type="InterPro" id="IPR036388">
    <property type="entry name" value="WH-like_DNA-bd_sf"/>
</dbReference>
<feature type="domain" description="RNA polymerase sigma factor 70 region 4 type 2" evidence="6">
    <location>
        <begin position="113"/>
        <end position="164"/>
    </location>
</feature>
<dbReference type="EMBL" id="NJGV01000005">
    <property type="protein sequence ID" value="OWY35586.1"/>
    <property type="molecule type" value="Genomic_DNA"/>
</dbReference>
<dbReference type="GO" id="GO:0006352">
    <property type="term" value="P:DNA-templated transcription initiation"/>
    <property type="evidence" value="ECO:0007669"/>
    <property type="project" value="InterPro"/>
</dbReference>